<proteinExistence type="inferred from homology"/>
<accession>A0A1H6RFY5</accession>
<evidence type="ECO:0000256" key="1">
    <source>
        <dbReference type="ARBA" id="ARBA00006525"/>
    </source>
</evidence>
<dbReference type="InterPro" id="IPR003488">
    <property type="entry name" value="DprA"/>
</dbReference>
<dbReference type="GO" id="GO:0009294">
    <property type="term" value="P:DNA-mediated transformation"/>
    <property type="evidence" value="ECO:0007669"/>
    <property type="project" value="InterPro"/>
</dbReference>
<dbReference type="NCBIfam" id="TIGR00732">
    <property type="entry name" value="dprA"/>
    <property type="match status" value="1"/>
</dbReference>
<feature type="domain" description="Smf/DprA SLOG" evidence="2">
    <location>
        <begin position="79"/>
        <end position="286"/>
    </location>
</feature>
<dbReference type="RefSeq" id="WP_091632002.1">
    <property type="nucleotide sequence ID" value="NZ_FNYW01000001.1"/>
</dbReference>
<dbReference type="Proteomes" id="UP000198564">
    <property type="component" value="Unassembled WGS sequence"/>
</dbReference>
<dbReference type="SUPFAM" id="SSF102405">
    <property type="entry name" value="MCP/YpsA-like"/>
    <property type="match status" value="1"/>
</dbReference>
<dbReference type="STRING" id="1130080.SAMN04488113_101182"/>
<dbReference type="PANTHER" id="PTHR43022:SF1">
    <property type="entry name" value="PROTEIN SMF"/>
    <property type="match status" value="1"/>
</dbReference>
<evidence type="ECO:0000313" key="4">
    <source>
        <dbReference type="Proteomes" id="UP000198564"/>
    </source>
</evidence>
<sequence>MRTNRMENYLYALAYCPFLSHKEKWKVLIQDHPEYRVYTLVNEQSMRVNQQKRGSFGNYLKEFDIKKVKDENEKAHVKALCLGDEDYPYALGKSYEPPMILFYKGDISLIYKGTIGIVGARACTSYGERFLREHIPSIVENGLVTVSGLAKGIDTHVHEKTIKSGGKTIAVIGNGINYSYPRENMKLQAAIGKEHLLLSEYPLNASPKRHYFPLRNRIIAGLSRGVLVVEAKERSGSLITARMALEEGRDVFAVPGSIFNSSSKGCLDLIKSGAILCQSTEDILLEWNMTL</sequence>
<comment type="similarity">
    <text evidence="1">Belongs to the DprA/Smf family.</text>
</comment>
<dbReference type="OrthoDB" id="9785707at2"/>
<organism evidence="3 4">
    <name type="scientific">Alkalibacterium gilvum</name>
    <dbReference type="NCBI Taxonomy" id="1130080"/>
    <lineage>
        <taxon>Bacteria</taxon>
        <taxon>Bacillati</taxon>
        <taxon>Bacillota</taxon>
        <taxon>Bacilli</taxon>
        <taxon>Lactobacillales</taxon>
        <taxon>Carnobacteriaceae</taxon>
        <taxon>Alkalibacterium</taxon>
    </lineage>
</organism>
<protein>
    <submittedName>
        <fullName evidence="3">DNA processing protein</fullName>
    </submittedName>
</protein>
<dbReference type="InterPro" id="IPR057666">
    <property type="entry name" value="DrpA_SLOG"/>
</dbReference>
<evidence type="ECO:0000313" key="3">
    <source>
        <dbReference type="EMBL" id="SEI50092.1"/>
    </source>
</evidence>
<dbReference type="AlphaFoldDB" id="A0A1H6RFY5"/>
<keyword evidence="4" id="KW-1185">Reference proteome</keyword>
<name>A0A1H6RFY5_9LACT</name>
<dbReference type="Pfam" id="PF02481">
    <property type="entry name" value="DNA_processg_A"/>
    <property type="match status" value="1"/>
</dbReference>
<dbReference type="Gene3D" id="3.40.50.450">
    <property type="match status" value="1"/>
</dbReference>
<reference evidence="4" key="1">
    <citation type="submission" date="2016-10" db="EMBL/GenBank/DDBJ databases">
        <authorList>
            <person name="Varghese N."/>
            <person name="Submissions S."/>
        </authorList>
    </citation>
    <scope>NUCLEOTIDE SEQUENCE [LARGE SCALE GENOMIC DNA]</scope>
    <source>
        <strain evidence="4">DSM 25751</strain>
    </source>
</reference>
<evidence type="ECO:0000259" key="2">
    <source>
        <dbReference type="Pfam" id="PF02481"/>
    </source>
</evidence>
<dbReference type="EMBL" id="FNYW01000001">
    <property type="protein sequence ID" value="SEI50092.1"/>
    <property type="molecule type" value="Genomic_DNA"/>
</dbReference>
<gene>
    <name evidence="3" type="ORF">SAMN04488113_101182</name>
</gene>
<dbReference type="PANTHER" id="PTHR43022">
    <property type="entry name" value="PROTEIN SMF"/>
    <property type="match status" value="1"/>
</dbReference>